<gene>
    <name evidence="3" type="ORF">ACFONA_09630</name>
</gene>
<accession>A0ABV7SXT2</accession>
<keyword evidence="4" id="KW-1185">Reference proteome</keyword>
<comment type="caution">
    <text evidence="3">The sequence shown here is derived from an EMBL/GenBank/DDBJ whole genome shotgun (WGS) entry which is preliminary data.</text>
</comment>
<evidence type="ECO:0000313" key="4">
    <source>
        <dbReference type="Proteomes" id="UP001595713"/>
    </source>
</evidence>
<name>A0ABV7SXT2_9SPHN</name>
<keyword evidence="2" id="KW-0472">Membrane</keyword>
<reference evidence="4" key="1">
    <citation type="journal article" date="2019" name="Int. J. Syst. Evol. Microbiol.">
        <title>The Global Catalogue of Microorganisms (GCM) 10K type strain sequencing project: providing services to taxonomists for standard genome sequencing and annotation.</title>
        <authorList>
            <consortium name="The Broad Institute Genomics Platform"/>
            <consortium name="The Broad Institute Genome Sequencing Center for Infectious Disease"/>
            <person name="Wu L."/>
            <person name="Ma J."/>
        </authorList>
    </citation>
    <scope>NUCLEOTIDE SEQUENCE [LARGE SCALE GENOMIC DNA]</scope>
    <source>
        <strain evidence="4">KCTC 42739</strain>
    </source>
</reference>
<proteinExistence type="predicted"/>
<keyword evidence="3" id="KW-0449">Lipoprotein</keyword>
<evidence type="ECO:0000256" key="2">
    <source>
        <dbReference type="SAM" id="Phobius"/>
    </source>
</evidence>
<feature type="transmembrane region" description="Helical" evidence="2">
    <location>
        <begin position="38"/>
        <end position="56"/>
    </location>
</feature>
<feature type="region of interest" description="Disordered" evidence="1">
    <location>
        <begin position="1"/>
        <end position="31"/>
    </location>
</feature>
<feature type="region of interest" description="Disordered" evidence="1">
    <location>
        <begin position="78"/>
        <end position="103"/>
    </location>
</feature>
<sequence>MQGAAPSPDIGVDRSAQAPSERGATAPIATPSRGGMSLVLPVVVGIAVLIIAYLLLTGRSSEQMPVAGQDAAGARVADDAGTAPAATGPRAADAASDRAAGPSRAPATVSAAMLDSAFASDPRSAAQRYAGPIRVSGVIATMVQPGSTPALSMEGRTRFNYMVVNFPAGYRERLAPLAKGQLIDVTCNDVQSLGGTTILSGCALV</sequence>
<protein>
    <submittedName>
        <fullName evidence="3">OB-fold putative lipoprotein</fullName>
    </submittedName>
</protein>
<keyword evidence="2" id="KW-0812">Transmembrane</keyword>
<dbReference type="Pfam" id="PF12869">
    <property type="entry name" value="tRNA_anti-like"/>
    <property type="match status" value="1"/>
</dbReference>
<dbReference type="Proteomes" id="UP001595713">
    <property type="component" value="Unassembled WGS sequence"/>
</dbReference>
<evidence type="ECO:0000256" key="1">
    <source>
        <dbReference type="SAM" id="MobiDB-lite"/>
    </source>
</evidence>
<dbReference type="InterPro" id="IPR024422">
    <property type="entry name" value="Protein_unknown_function_OB"/>
</dbReference>
<dbReference type="RefSeq" id="WP_261295004.1">
    <property type="nucleotide sequence ID" value="NZ_JANQBK010000012.1"/>
</dbReference>
<evidence type="ECO:0000313" key="3">
    <source>
        <dbReference type="EMBL" id="MFC3580422.1"/>
    </source>
</evidence>
<keyword evidence="2" id="KW-1133">Transmembrane helix</keyword>
<dbReference type="EMBL" id="JBHRXP010000004">
    <property type="protein sequence ID" value="MFC3580422.1"/>
    <property type="molecule type" value="Genomic_DNA"/>
</dbReference>
<organism evidence="3 4">
    <name type="scientific">Sphingomonas hylomeconis</name>
    <dbReference type="NCBI Taxonomy" id="1395958"/>
    <lineage>
        <taxon>Bacteria</taxon>
        <taxon>Pseudomonadati</taxon>
        <taxon>Pseudomonadota</taxon>
        <taxon>Alphaproteobacteria</taxon>
        <taxon>Sphingomonadales</taxon>
        <taxon>Sphingomonadaceae</taxon>
        <taxon>Sphingomonas</taxon>
    </lineage>
</organism>